<dbReference type="InterPro" id="IPR036249">
    <property type="entry name" value="Thioredoxin-like_sf"/>
</dbReference>
<feature type="domain" description="Thioredoxin" evidence="6">
    <location>
        <begin position="41"/>
        <end position="188"/>
    </location>
</feature>
<sequence>MNKKSLIAGIALALVSIIAVVAAALFLTSSGTSNEQSAEASQQAAPVPQRPDCPSHGIGGIDLECLGGNAGQRPQNEGVVIANVWAWWCGPCREELPLLEQYSQAHPEHQVVGVHADKAAGNGAAFLNDLGVGLPSYQDNDNRFAGSLGLPSVVPITVVFVDGEPVARIPVAFESVEQIESKVAEALAGRS</sequence>
<dbReference type="AlphaFoldDB" id="A0A5C4U369"/>
<dbReference type="Proteomes" id="UP000312032">
    <property type="component" value="Unassembled WGS sequence"/>
</dbReference>
<reference evidence="7 8" key="1">
    <citation type="submission" date="2019-06" db="EMBL/GenBank/DDBJ databases">
        <authorList>
            <person name="Li J."/>
        </authorList>
    </citation>
    <scope>NUCLEOTIDE SEQUENCE [LARGE SCALE GENOMIC DNA]</scope>
    <source>
        <strain evidence="7 8">LMG 28165</strain>
    </source>
</reference>
<dbReference type="PROSITE" id="PS00194">
    <property type="entry name" value="THIOREDOXIN_1"/>
    <property type="match status" value="1"/>
</dbReference>
<keyword evidence="5" id="KW-0676">Redox-active center</keyword>
<keyword evidence="8" id="KW-1185">Reference proteome</keyword>
<dbReference type="EMBL" id="VDHJ01000008">
    <property type="protein sequence ID" value="TNL97357.1"/>
    <property type="molecule type" value="Genomic_DNA"/>
</dbReference>
<dbReference type="OrthoDB" id="9796554at2"/>
<dbReference type="PROSITE" id="PS51352">
    <property type="entry name" value="THIOREDOXIN_2"/>
    <property type="match status" value="1"/>
</dbReference>
<evidence type="ECO:0000256" key="3">
    <source>
        <dbReference type="ARBA" id="ARBA00022968"/>
    </source>
</evidence>
<dbReference type="GO" id="GO:0017004">
    <property type="term" value="P:cytochrome complex assembly"/>
    <property type="evidence" value="ECO:0007669"/>
    <property type="project" value="UniProtKB-KW"/>
</dbReference>
<evidence type="ECO:0000256" key="5">
    <source>
        <dbReference type="ARBA" id="ARBA00023284"/>
    </source>
</evidence>
<dbReference type="GO" id="GO:0030313">
    <property type="term" value="C:cell envelope"/>
    <property type="evidence" value="ECO:0007669"/>
    <property type="project" value="UniProtKB-SubCell"/>
</dbReference>
<dbReference type="SUPFAM" id="SSF52833">
    <property type="entry name" value="Thioredoxin-like"/>
    <property type="match status" value="1"/>
</dbReference>
<dbReference type="Pfam" id="PF00578">
    <property type="entry name" value="AhpC-TSA"/>
    <property type="match status" value="1"/>
</dbReference>
<evidence type="ECO:0000313" key="8">
    <source>
        <dbReference type="Proteomes" id="UP000312032"/>
    </source>
</evidence>
<proteinExistence type="predicted"/>
<name>A0A5C4U369_9CORY</name>
<dbReference type="GO" id="GO:0016491">
    <property type="term" value="F:oxidoreductase activity"/>
    <property type="evidence" value="ECO:0007669"/>
    <property type="project" value="InterPro"/>
</dbReference>
<dbReference type="CDD" id="cd02966">
    <property type="entry name" value="TlpA_like_family"/>
    <property type="match status" value="1"/>
</dbReference>
<evidence type="ECO:0000256" key="2">
    <source>
        <dbReference type="ARBA" id="ARBA00022748"/>
    </source>
</evidence>
<dbReference type="RefSeq" id="WP_139465738.1">
    <property type="nucleotide sequence ID" value="NZ_VDHJ01000008.1"/>
</dbReference>
<keyword evidence="2" id="KW-0201">Cytochrome c-type biogenesis</keyword>
<dbReference type="PANTHER" id="PTHR42852">
    <property type="entry name" value="THIOL:DISULFIDE INTERCHANGE PROTEIN DSBE"/>
    <property type="match status" value="1"/>
</dbReference>
<evidence type="ECO:0000313" key="7">
    <source>
        <dbReference type="EMBL" id="TNL97357.1"/>
    </source>
</evidence>
<dbReference type="GO" id="GO:0016209">
    <property type="term" value="F:antioxidant activity"/>
    <property type="evidence" value="ECO:0007669"/>
    <property type="project" value="InterPro"/>
</dbReference>
<keyword evidence="4" id="KW-1015">Disulfide bond</keyword>
<dbReference type="InterPro" id="IPR050553">
    <property type="entry name" value="Thioredoxin_ResA/DsbE_sf"/>
</dbReference>
<evidence type="ECO:0000256" key="1">
    <source>
        <dbReference type="ARBA" id="ARBA00004196"/>
    </source>
</evidence>
<comment type="subcellular location">
    <subcellularLocation>
        <location evidence="1">Cell envelope</location>
    </subcellularLocation>
</comment>
<accession>A0A5C4U369</accession>
<dbReference type="InterPro" id="IPR013766">
    <property type="entry name" value="Thioredoxin_domain"/>
</dbReference>
<dbReference type="InterPro" id="IPR017937">
    <property type="entry name" value="Thioredoxin_CS"/>
</dbReference>
<keyword evidence="3" id="KW-0812">Transmembrane</keyword>
<evidence type="ECO:0000259" key="6">
    <source>
        <dbReference type="PROSITE" id="PS51352"/>
    </source>
</evidence>
<keyword evidence="3" id="KW-0735">Signal-anchor</keyword>
<comment type="caution">
    <text evidence="7">The sequence shown here is derived from an EMBL/GenBank/DDBJ whole genome shotgun (WGS) entry which is preliminary data.</text>
</comment>
<evidence type="ECO:0000256" key="4">
    <source>
        <dbReference type="ARBA" id="ARBA00023157"/>
    </source>
</evidence>
<dbReference type="InterPro" id="IPR000866">
    <property type="entry name" value="AhpC/TSA"/>
</dbReference>
<organism evidence="7 8">
    <name type="scientific">Corynebacterium tapiri</name>
    <dbReference type="NCBI Taxonomy" id="1448266"/>
    <lineage>
        <taxon>Bacteria</taxon>
        <taxon>Bacillati</taxon>
        <taxon>Actinomycetota</taxon>
        <taxon>Actinomycetes</taxon>
        <taxon>Mycobacteriales</taxon>
        <taxon>Corynebacteriaceae</taxon>
        <taxon>Corynebacterium</taxon>
    </lineage>
</organism>
<gene>
    <name evidence="7" type="ORF">FHE74_06725</name>
</gene>
<protein>
    <submittedName>
        <fullName evidence="7">Redoxin domain-containing protein</fullName>
    </submittedName>
</protein>
<dbReference type="Gene3D" id="3.40.30.10">
    <property type="entry name" value="Glutaredoxin"/>
    <property type="match status" value="1"/>
</dbReference>
<dbReference type="PANTHER" id="PTHR42852:SF6">
    <property type="entry name" value="THIOL:DISULFIDE INTERCHANGE PROTEIN DSBE"/>
    <property type="match status" value="1"/>
</dbReference>